<comment type="caution">
    <text evidence="2">The sequence shown here is derived from an EMBL/GenBank/DDBJ whole genome shotgun (WGS) entry which is preliminary data.</text>
</comment>
<proteinExistence type="predicted"/>
<feature type="transmembrane region" description="Helical" evidence="1">
    <location>
        <begin position="12"/>
        <end position="30"/>
    </location>
</feature>
<dbReference type="Pfam" id="PF07454">
    <property type="entry name" value="SpoIIP"/>
    <property type="match status" value="1"/>
</dbReference>
<name>A0ABS7KZR3_CLOSR</name>
<dbReference type="InterPro" id="IPR010897">
    <property type="entry name" value="Spore_II_P"/>
</dbReference>
<keyword evidence="1" id="KW-1133">Transmembrane helix</keyword>
<dbReference type="EMBL" id="JAIKTU010000009">
    <property type="protein sequence ID" value="MBY0756132.1"/>
    <property type="molecule type" value="Genomic_DNA"/>
</dbReference>
<keyword evidence="3" id="KW-1185">Reference proteome</keyword>
<evidence type="ECO:0000256" key="1">
    <source>
        <dbReference type="SAM" id="Phobius"/>
    </source>
</evidence>
<dbReference type="RefSeq" id="WP_221861422.1">
    <property type="nucleotide sequence ID" value="NZ_JAIKTU010000009.1"/>
</dbReference>
<evidence type="ECO:0000313" key="3">
    <source>
        <dbReference type="Proteomes" id="UP001299068"/>
    </source>
</evidence>
<reference evidence="2 3" key="1">
    <citation type="journal article" date="2021" name="Cell Host Microbe">
        <title>in vivo commensal control of Clostridioides difficile virulence.</title>
        <authorList>
            <person name="Girinathan B.P."/>
            <person name="Dibenedetto N."/>
            <person name="Worley J.N."/>
            <person name="Peltier J."/>
            <person name="Arrieta-Ortiz M.L."/>
            <person name="Rupa Christinal Immanuel S."/>
            <person name="Lavin R."/>
            <person name="Delaney M.L."/>
            <person name="Cummins C."/>
            <person name="Hoffmann M."/>
            <person name="Luo Y."/>
            <person name="Gonzalez-Escalona N."/>
            <person name="Allard M."/>
            <person name="Onderdonk A.B."/>
            <person name="Gerber G.K."/>
            <person name="Sonenshein A.L."/>
            <person name="Baliga N."/>
            <person name="Dupuy B."/>
            <person name="Bry L."/>
        </authorList>
    </citation>
    <scope>NUCLEOTIDE SEQUENCE [LARGE SCALE GENOMIC DNA]</scope>
    <source>
        <strain evidence="2 3">DSM 599</strain>
    </source>
</reference>
<accession>A0ABS7KZR3</accession>
<keyword evidence="1" id="KW-0472">Membrane</keyword>
<protein>
    <submittedName>
        <fullName evidence="2">Stage II sporulation protein P</fullName>
    </submittedName>
</protein>
<evidence type="ECO:0000313" key="2">
    <source>
        <dbReference type="EMBL" id="MBY0756132.1"/>
    </source>
</evidence>
<keyword evidence="1" id="KW-0812">Transmembrane</keyword>
<gene>
    <name evidence="2" type="ORF">K5V21_11825</name>
</gene>
<dbReference type="NCBIfam" id="TIGR02867">
    <property type="entry name" value="spore_II_P"/>
    <property type="match status" value="1"/>
</dbReference>
<sequence length="354" mass="40394">MISKTKGRKINSSMDIGVIVLLIIIVIFFGRCIYIMKNNNERGGLAYVELLNFSLPLVETQVYDREAYYENNLSLKNIALEAVGLSDISGEKLIKNEMPIFKLNEKILKRDEVERYDSFQLNQGAIIKYTEEEKSNLYNPKLKKDLNKSKPEVLIYHTHTGEGYSESKNFSDDPNLNVVGVGSIIAKELEEKYGISVIHDKTAHDVSYNDSYDRSRETIKKYYKNYGDSFKLVVDIHRDGIDHKKATSRTKEAFTANINGEDMARIMYLNTRGSSKFKSNDKMQKELVSITNSLYPGLIKNVETWNGGINLLNQDIFNNSILIEVGSNINTSKESMTTAKYLARVIAEYINKKK</sequence>
<organism evidence="2 3">
    <name type="scientific">Clostridium sardiniense</name>
    <name type="common">Clostridium absonum</name>
    <dbReference type="NCBI Taxonomy" id="29369"/>
    <lineage>
        <taxon>Bacteria</taxon>
        <taxon>Bacillati</taxon>
        <taxon>Bacillota</taxon>
        <taxon>Clostridia</taxon>
        <taxon>Eubacteriales</taxon>
        <taxon>Clostridiaceae</taxon>
        <taxon>Clostridium</taxon>
    </lineage>
</organism>
<dbReference type="Proteomes" id="UP001299068">
    <property type="component" value="Unassembled WGS sequence"/>
</dbReference>